<feature type="domain" description="Pyruvate carboxyltransferase" evidence="2">
    <location>
        <begin position="1"/>
        <end position="197"/>
    </location>
</feature>
<evidence type="ECO:0000313" key="4">
    <source>
        <dbReference type="Proteomes" id="UP000566819"/>
    </source>
</evidence>
<protein>
    <recommendedName>
        <fullName evidence="2">Pyruvate carboxyltransferase domain-containing protein</fullName>
    </recommendedName>
</protein>
<dbReference type="InterPro" id="IPR000891">
    <property type="entry name" value="PYR_CT"/>
</dbReference>
<dbReference type="PANTHER" id="PTHR10277">
    <property type="entry name" value="HOMOCITRATE SYNTHASE-RELATED"/>
    <property type="match status" value="1"/>
</dbReference>
<dbReference type="OrthoDB" id="2015253at2759"/>
<dbReference type="PROSITE" id="PS50991">
    <property type="entry name" value="PYR_CT"/>
    <property type="match status" value="1"/>
</dbReference>
<dbReference type="GO" id="GO:0019878">
    <property type="term" value="P:lysine biosynthetic process via aminoadipic acid"/>
    <property type="evidence" value="ECO:0007669"/>
    <property type="project" value="TreeGrafter"/>
</dbReference>
<name>A0A8H4RPQ4_9HELO</name>
<keyword evidence="1" id="KW-0808">Transferase</keyword>
<dbReference type="PANTHER" id="PTHR10277:SF48">
    <property type="entry name" value="HOMOCITRATE SYNTHASE, CYTOSOLIC ISOZYME-RELATED"/>
    <property type="match status" value="1"/>
</dbReference>
<sequence length="316" mass="35341">MLEVRYKLGNSSIRRILSYAYLERRRRKRTGPAFLLPDAKVDKIIYYCSESWSHQILSQTRLHSSLEVGQQRRRLHGKEERELVRIVYNTSFTAATQRLYTRIPDTVGVAKPDHVTHVVSAVRAAVSVDIETHFHNDTGCAVANAYTAVMAGATHTDTTVLGIGERNGITPLGGFLACMIVYDREDILARYNVKALVALENLVASCCKITVPFNNCITGSAAFYHKAGIHTKAMLANPGTYEILRPEDFGVSRHIDSSSALSGWNSIMHRAQSLGLDINERDCKRATHVIKETADRGKLRTKDVDQILRRIVSEKC</sequence>
<keyword evidence="4" id="KW-1185">Reference proteome</keyword>
<dbReference type="Gene3D" id="3.20.20.70">
    <property type="entry name" value="Aldolase class I"/>
    <property type="match status" value="1"/>
</dbReference>
<reference evidence="3 4" key="1">
    <citation type="submission" date="2020-03" db="EMBL/GenBank/DDBJ databases">
        <title>Draft Genome Sequence of Cudoniella acicularis.</title>
        <authorList>
            <person name="Buettner E."/>
            <person name="Kellner H."/>
        </authorList>
    </citation>
    <scope>NUCLEOTIDE SEQUENCE [LARGE SCALE GENOMIC DNA]</scope>
    <source>
        <strain evidence="3 4">DSM 108380</strain>
    </source>
</reference>
<dbReference type="AlphaFoldDB" id="A0A8H4RPQ4"/>
<comment type="caution">
    <text evidence="3">The sequence shown here is derived from an EMBL/GenBank/DDBJ whole genome shotgun (WGS) entry which is preliminary data.</text>
</comment>
<dbReference type="Gene3D" id="1.10.238.260">
    <property type="match status" value="1"/>
</dbReference>
<dbReference type="InterPro" id="IPR002034">
    <property type="entry name" value="AIPM/Hcit_synth_CS"/>
</dbReference>
<dbReference type="Pfam" id="PF22617">
    <property type="entry name" value="HCS_D2"/>
    <property type="match status" value="1"/>
</dbReference>
<evidence type="ECO:0000259" key="2">
    <source>
        <dbReference type="PROSITE" id="PS50991"/>
    </source>
</evidence>
<dbReference type="Proteomes" id="UP000566819">
    <property type="component" value="Unassembled WGS sequence"/>
</dbReference>
<dbReference type="InterPro" id="IPR054691">
    <property type="entry name" value="LeuA/HCS_post-cat"/>
</dbReference>
<proteinExistence type="predicted"/>
<dbReference type="EMBL" id="JAAMPI010000284">
    <property type="protein sequence ID" value="KAF4633151.1"/>
    <property type="molecule type" value="Genomic_DNA"/>
</dbReference>
<dbReference type="SUPFAM" id="SSF51569">
    <property type="entry name" value="Aldolase"/>
    <property type="match status" value="1"/>
</dbReference>
<dbReference type="Pfam" id="PF00682">
    <property type="entry name" value="HMGL-like"/>
    <property type="match status" value="1"/>
</dbReference>
<dbReference type="InterPro" id="IPR050073">
    <property type="entry name" value="2-IPM_HCS-like"/>
</dbReference>
<organism evidence="3 4">
    <name type="scientific">Cudoniella acicularis</name>
    <dbReference type="NCBI Taxonomy" id="354080"/>
    <lineage>
        <taxon>Eukaryota</taxon>
        <taxon>Fungi</taxon>
        <taxon>Dikarya</taxon>
        <taxon>Ascomycota</taxon>
        <taxon>Pezizomycotina</taxon>
        <taxon>Leotiomycetes</taxon>
        <taxon>Helotiales</taxon>
        <taxon>Tricladiaceae</taxon>
        <taxon>Cudoniella</taxon>
    </lineage>
</organism>
<gene>
    <name evidence="3" type="ORF">G7Y89_g4973</name>
</gene>
<evidence type="ECO:0000256" key="1">
    <source>
        <dbReference type="ARBA" id="ARBA00022679"/>
    </source>
</evidence>
<dbReference type="InterPro" id="IPR013785">
    <property type="entry name" value="Aldolase_TIM"/>
</dbReference>
<evidence type="ECO:0000313" key="3">
    <source>
        <dbReference type="EMBL" id="KAF4633151.1"/>
    </source>
</evidence>
<accession>A0A8H4RPQ4</accession>
<dbReference type="GO" id="GO:0005739">
    <property type="term" value="C:mitochondrion"/>
    <property type="evidence" value="ECO:0007669"/>
    <property type="project" value="TreeGrafter"/>
</dbReference>
<dbReference type="PROSITE" id="PS00816">
    <property type="entry name" value="AIPM_HOMOCIT_SYNTH_2"/>
    <property type="match status" value="1"/>
</dbReference>
<dbReference type="GO" id="GO:0004410">
    <property type="term" value="F:homocitrate synthase activity"/>
    <property type="evidence" value="ECO:0007669"/>
    <property type="project" value="TreeGrafter"/>
</dbReference>